<dbReference type="Ensembl" id="ENSPKIT00000004452.1">
    <property type="protein sequence ID" value="ENSPKIP00000023763.1"/>
    <property type="gene ID" value="ENSPKIG00000007265.1"/>
</dbReference>
<protein>
    <submittedName>
        <fullName evidence="2">Uncharacterized protein</fullName>
    </submittedName>
</protein>
<evidence type="ECO:0000313" key="2">
    <source>
        <dbReference type="Ensembl" id="ENSPKIP00000023763.1"/>
    </source>
</evidence>
<organism evidence="2 3">
    <name type="scientific">Paramormyrops kingsleyae</name>
    <dbReference type="NCBI Taxonomy" id="1676925"/>
    <lineage>
        <taxon>Eukaryota</taxon>
        <taxon>Metazoa</taxon>
        <taxon>Chordata</taxon>
        <taxon>Craniata</taxon>
        <taxon>Vertebrata</taxon>
        <taxon>Euteleostomi</taxon>
        <taxon>Actinopterygii</taxon>
        <taxon>Neopterygii</taxon>
        <taxon>Teleostei</taxon>
        <taxon>Osteoglossocephala</taxon>
        <taxon>Osteoglossomorpha</taxon>
        <taxon>Osteoglossiformes</taxon>
        <taxon>Mormyridae</taxon>
        <taxon>Paramormyrops</taxon>
    </lineage>
</organism>
<sequence>MCFQSNLRQLHELQGALLRKNAKIFSMSAGTVSKSIEGGTSGRKSMPERRTLNRTVMKHHTSTISGKTVHRQPHKAGIYGNGWKPFVSQAQRRVSWPVQHRGSPPPPPPPKPGAILSLAKQNVAGFRYTAQQV</sequence>
<evidence type="ECO:0000256" key="1">
    <source>
        <dbReference type="SAM" id="MobiDB-lite"/>
    </source>
</evidence>
<evidence type="ECO:0000313" key="3">
    <source>
        <dbReference type="Proteomes" id="UP000261540"/>
    </source>
</evidence>
<reference evidence="2" key="2">
    <citation type="submission" date="2025-09" db="UniProtKB">
        <authorList>
            <consortium name="Ensembl"/>
        </authorList>
    </citation>
    <scope>IDENTIFICATION</scope>
</reference>
<proteinExistence type="predicted"/>
<feature type="region of interest" description="Disordered" evidence="1">
    <location>
        <begin position="59"/>
        <end position="113"/>
    </location>
</feature>
<name>A0A3B3RZQ0_9TELE</name>
<accession>A0A3B3RZQ0</accession>
<keyword evidence="3" id="KW-1185">Reference proteome</keyword>
<feature type="compositionally biased region" description="Pro residues" evidence="1">
    <location>
        <begin position="103"/>
        <end position="112"/>
    </location>
</feature>
<dbReference type="AlphaFoldDB" id="A0A3B3RZQ0"/>
<dbReference type="Proteomes" id="UP000261540">
    <property type="component" value="Unplaced"/>
</dbReference>
<reference evidence="2" key="1">
    <citation type="submission" date="2025-08" db="UniProtKB">
        <authorList>
            <consortium name="Ensembl"/>
        </authorList>
    </citation>
    <scope>IDENTIFICATION</scope>
</reference>